<evidence type="ECO:0000256" key="1">
    <source>
        <dbReference type="SAM" id="Phobius"/>
    </source>
</evidence>
<dbReference type="EMBL" id="FNCV01000013">
    <property type="protein sequence ID" value="SDH79270.1"/>
    <property type="molecule type" value="Genomic_DNA"/>
</dbReference>
<proteinExistence type="predicted"/>
<dbReference type="OrthoDB" id="6658153at2"/>
<accession>A0A1G8FAW2</accession>
<name>A0A1G8FAW2_9PROT</name>
<feature type="transmembrane region" description="Helical" evidence="1">
    <location>
        <begin position="31"/>
        <end position="51"/>
    </location>
</feature>
<keyword evidence="2" id="KW-0966">Cell projection</keyword>
<dbReference type="AlphaFoldDB" id="A0A1G8FAW2"/>
<keyword evidence="2" id="KW-0969">Cilium</keyword>
<reference evidence="3" key="1">
    <citation type="submission" date="2016-10" db="EMBL/GenBank/DDBJ databases">
        <authorList>
            <person name="Varghese N."/>
            <person name="Submissions S."/>
        </authorList>
    </citation>
    <scope>NUCLEOTIDE SEQUENCE [LARGE SCALE GENOMIC DNA]</scope>
    <source>
        <strain evidence="3">930I</strain>
    </source>
</reference>
<keyword evidence="1" id="KW-1133">Transmembrane helix</keyword>
<dbReference type="InterPro" id="IPR008962">
    <property type="entry name" value="PapD-like_sf"/>
</dbReference>
<dbReference type="InterPro" id="IPR013783">
    <property type="entry name" value="Ig-like_fold"/>
</dbReference>
<dbReference type="GO" id="GO:0030288">
    <property type="term" value="C:outer membrane-bounded periplasmic space"/>
    <property type="evidence" value="ECO:0007669"/>
    <property type="project" value="InterPro"/>
</dbReference>
<dbReference type="Proteomes" id="UP000217076">
    <property type="component" value="Unassembled WGS sequence"/>
</dbReference>
<dbReference type="Gene3D" id="2.60.40.10">
    <property type="entry name" value="Immunoglobulins"/>
    <property type="match status" value="1"/>
</dbReference>
<keyword evidence="1" id="KW-0812">Transmembrane</keyword>
<dbReference type="RefSeq" id="WP_092621512.1">
    <property type="nucleotide sequence ID" value="NZ_FNCV01000013.1"/>
</dbReference>
<keyword evidence="3" id="KW-1185">Reference proteome</keyword>
<protein>
    <submittedName>
        <fullName evidence="2">Pili and flagellar-assembly chaperone, PapD N-terminal domain</fullName>
    </submittedName>
</protein>
<gene>
    <name evidence="2" type="ORF">SAMN05421742_11315</name>
</gene>
<evidence type="ECO:0000313" key="2">
    <source>
        <dbReference type="EMBL" id="SDH79270.1"/>
    </source>
</evidence>
<dbReference type="GO" id="GO:0071555">
    <property type="term" value="P:cell wall organization"/>
    <property type="evidence" value="ECO:0007669"/>
    <property type="project" value="InterPro"/>
</dbReference>
<dbReference type="SUPFAM" id="SSF49354">
    <property type="entry name" value="PapD-like"/>
    <property type="match status" value="1"/>
</dbReference>
<organism evidence="2 3">
    <name type="scientific">Roseospirillum parvum</name>
    <dbReference type="NCBI Taxonomy" id="83401"/>
    <lineage>
        <taxon>Bacteria</taxon>
        <taxon>Pseudomonadati</taxon>
        <taxon>Pseudomonadota</taxon>
        <taxon>Alphaproteobacteria</taxon>
        <taxon>Rhodospirillales</taxon>
        <taxon>Rhodospirillaceae</taxon>
        <taxon>Roseospirillum</taxon>
    </lineage>
</organism>
<sequence>MPFRRSPAAPAGSLVATAVALAPLRPRRRRLGAVLLLAGLLVLAALVAASLRPAAAQGNLSISPTRLVFEGRSRTAEAIVVNRGDAPAEYRVLLKEMRMSEDGDLVDLAPEEVPDHSAAAMIRYSPRSVTLGPGESQTIRLALRRSRDMADGEYRSHLLVQNVPPPDTGETVEQATGAEEGALTIRLTAIFGMSIPVIVRQGELSLGGAISQAGLLPPDPERADDPRPRLGLTIERQGARSLYADVEVYHQPPGGGEEVQVGLVRGLGVYVEIPHRATTLTLNPPEGTDLSAGSLRVVLRSNEEDGTGEVLDETTVPLS</sequence>
<dbReference type="STRING" id="83401.SAMN05421742_11315"/>
<keyword evidence="2" id="KW-0282">Flagellum</keyword>
<keyword evidence="1" id="KW-0472">Membrane</keyword>
<evidence type="ECO:0000313" key="3">
    <source>
        <dbReference type="Proteomes" id="UP000217076"/>
    </source>
</evidence>